<dbReference type="AlphaFoldDB" id="A0A921KEW0"/>
<feature type="domain" description="GGDEF" evidence="1">
    <location>
        <begin position="488"/>
        <end position="616"/>
    </location>
</feature>
<reference evidence="2" key="1">
    <citation type="journal article" date="2021" name="PeerJ">
        <title>Extensive microbial diversity within the chicken gut microbiome revealed by metagenomics and culture.</title>
        <authorList>
            <person name="Gilroy R."/>
            <person name="Ravi A."/>
            <person name="Getino M."/>
            <person name="Pursley I."/>
            <person name="Horton D.L."/>
            <person name="Alikhan N.F."/>
            <person name="Baker D."/>
            <person name="Gharbi K."/>
            <person name="Hall N."/>
            <person name="Watson M."/>
            <person name="Adriaenssens E.M."/>
            <person name="Foster-Nyarko E."/>
            <person name="Jarju S."/>
            <person name="Secka A."/>
            <person name="Antonio M."/>
            <person name="Oren A."/>
            <person name="Chaudhuri R.R."/>
            <person name="La Ragione R."/>
            <person name="Hildebrand F."/>
            <person name="Pallen M.J."/>
        </authorList>
    </citation>
    <scope>NUCLEOTIDE SEQUENCE</scope>
    <source>
        <strain evidence="2">CHK171-7178</strain>
    </source>
</reference>
<dbReference type="InterPro" id="IPR050469">
    <property type="entry name" value="Diguanylate_Cyclase"/>
</dbReference>
<dbReference type="CDD" id="cd01949">
    <property type="entry name" value="GGDEF"/>
    <property type="match status" value="1"/>
</dbReference>
<name>A0A921KEW0_SPOPS</name>
<dbReference type="InterPro" id="IPR000160">
    <property type="entry name" value="GGDEF_dom"/>
</dbReference>
<dbReference type="GO" id="GO:0043709">
    <property type="term" value="P:cell adhesion involved in single-species biofilm formation"/>
    <property type="evidence" value="ECO:0007669"/>
    <property type="project" value="TreeGrafter"/>
</dbReference>
<dbReference type="NCBIfam" id="TIGR00254">
    <property type="entry name" value="GGDEF"/>
    <property type="match status" value="1"/>
</dbReference>
<evidence type="ECO:0000259" key="1">
    <source>
        <dbReference type="PROSITE" id="PS50887"/>
    </source>
</evidence>
<evidence type="ECO:0000313" key="2">
    <source>
        <dbReference type="EMBL" id="HJF32489.1"/>
    </source>
</evidence>
<protein>
    <submittedName>
        <fullName evidence="2">GGDEF domain-containing protein</fullName>
    </submittedName>
</protein>
<proteinExistence type="predicted"/>
<sequence>MTDHQLTMFKIKSDLMDLWTENTALHSYEQWFEALKPTLVHHFHIAEADFFIYDKTSFMPLKGHKSISQRRDTLPFDTLETGDSLTHAILISQIREKGFSYADDFLLFRNLKSEPLGLLILKSTDDWNAFAASPYLQELEKVVSHLIQMVRKMVFLVKEEKSSRHLFGVTEIFNSTMQSNVILDGVVNAVSKSFPSAHVELLLSHDQKGLMHNYKLIDYMNERPSAMNAFVSGEVTKEIMSDLSCKLINAPLKGRQGIYGVLQIKIPLDLVFSPTQDKFVSIIVNTAGSALENAILYDQSHRVIEDLQLINETSKKLNSNMHFGEMTAFLKQQLLKAFHPSEIAFVFNCERDSYDLSPLSTDFFRTESGKNYIAFASNHLQSNKEALFDANFSTTMNESLAYESIIAIPIMNQEVLTGFVVLVHLNQYFFSFDSFKLMQSLIGHSSLALANSILRDQLQELVDKDHLTKLYTRSFVDKIIEKSIVEDETGVFVLLDVDDFKKVNDTYGHVTGDDVLKQIASFILAEIADKGVAGRWGGEEIAIFLPLTGFEEGVLFAERLVRLIPAATEPAVTVSIGMHNWTSKQQSTYKDLFQHTDAALYTAKNNGKNQVVIYGATSCFFS</sequence>
<dbReference type="Gene3D" id="3.30.70.270">
    <property type="match status" value="1"/>
</dbReference>
<dbReference type="InterPro" id="IPR029787">
    <property type="entry name" value="Nucleotide_cyclase"/>
</dbReference>
<dbReference type="SUPFAM" id="SSF55073">
    <property type="entry name" value="Nucleotide cyclase"/>
    <property type="match status" value="1"/>
</dbReference>
<dbReference type="GO" id="GO:1902201">
    <property type="term" value="P:negative regulation of bacterial-type flagellum-dependent cell motility"/>
    <property type="evidence" value="ECO:0007669"/>
    <property type="project" value="TreeGrafter"/>
</dbReference>
<organism evidence="2 3">
    <name type="scientific">Sporosarcina psychrophila</name>
    <name type="common">Bacillus psychrophilus</name>
    <dbReference type="NCBI Taxonomy" id="1476"/>
    <lineage>
        <taxon>Bacteria</taxon>
        <taxon>Bacillati</taxon>
        <taxon>Bacillota</taxon>
        <taxon>Bacilli</taxon>
        <taxon>Bacillales</taxon>
        <taxon>Caryophanaceae</taxon>
        <taxon>Sporosarcina</taxon>
    </lineage>
</organism>
<dbReference type="GO" id="GO:0005886">
    <property type="term" value="C:plasma membrane"/>
    <property type="evidence" value="ECO:0007669"/>
    <property type="project" value="TreeGrafter"/>
</dbReference>
<dbReference type="InterPro" id="IPR029016">
    <property type="entry name" value="GAF-like_dom_sf"/>
</dbReference>
<dbReference type="Proteomes" id="UP000698173">
    <property type="component" value="Unassembled WGS sequence"/>
</dbReference>
<dbReference type="SMART" id="SM00267">
    <property type="entry name" value="GGDEF"/>
    <property type="match status" value="1"/>
</dbReference>
<dbReference type="EMBL" id="DYWT01000198">
    <property type="protein sequence ID" value="HJF32489.1"/>
    <property type="molecule type" value="Genomic_DNA"/>
</dbReference>
<gene>
    <name evidence="2" type="ORF">K8V56_12045</name>
</gene>
<dbReference type="GO" id="GO:0052621">
    <property type="term" value="F:diguanylate cyclase activity"/>
    <property type="evidence" value="ECO:0007669"/>
    <property type="project" value="TreeGrafter"/>
</dbReference>
<evidence type="ECO:0000313" key="3">
    <source>
        <dbReference type="Proteomes" id="UP000698173"/>
    </source>
</evidence>
<dbReference type="Pfam" id="PF00990">
    <property type="entry name" value="GGDEF"/>
    <property type="match status" value="1"/>
</dbReference>
<reference evidence="2" key="2">
    <citation type="submission" date="2021-09" db="EMBL/GenBank/DDBJ databases">
        <authorList>
            <person name="Gilroy R."/>
        </authorList>
    </citation>
    <scope>NUCLEOTIDE SEQUENCE</scope>
    <source>
        <strain evidence="2">CHK171-7178</strain>
    </source>
</reference>
<dbReference type="PROSITE" id="PS50887">
    <property type="entry name" value="GGDEF"/>
    <property type="match status" value="1"/>
</dbReference>
<dbReference type="PANTHER" id="PTHR45138">
    <property type="entry name" value="REGULATORY COMPONENTS OF SENSORY TRANSDUCTION SYSTEM"/>
    <property type="match status" value="1"/>
</dbReference>
<dbReference type="PANTHER" id="PTHR45138:SF9">
    <property type="entry name" value="DIGUANYLATE CYCLASE DGCM-RELATED"/>
    <property type="match status" value="1"/>
</dbReference>
<comment type="caution">
    <text evidence="2">The sequence shown here is derived from an EMBL/GenBank/DDBJ whole genome shotgun (WGS) entry which is preliminary data.</text>
</comment>
<dbReference type="InterPro" id="IPR043128">
    <property type="entry name" value="Rev_trsase/Diguanyl_cyclase"/>
</dbReference>
<dbReference type="SUPFAM" id="SSF55781">
    <property type="entry name" value="GAF domain-like"/>
    <property type="match status" value="2"/>
</dbReference>
<accession>A0A921KEW0</accession>
<dbReference type="Gene3D" id="3.30.450.40">
    <property type="match status" value="2"/>
</dbReference>